<feature type="region of interest" description="Disordered" evidence="1">
    <location>
        <begin position="58"/>
        <end position="83"/>
    </location>
</feature>
<dbReference type="EMBL" id="VSWC01000042">
    <property type="protein sequence ID" value="KAA1103001.1"/>
    <property type="molecule type" value="Genomic_DNA"/>
</dbReference>
<dbReference type="AlphaFoldDB" id="A0A5B0PP58"/>
<reference evidence="2 3" key="1">
    <citation type="submission" date="2019-05" db="EMBL/GenBank/DDBJ databases">
        <title>Emergence of the Ug99 lineage of the wheat stem rust pathogen through somatic hybridization.</title>
        <authorList>
            <person name="Li F."/>
            <person name="Upadhyaya N.M."/>
            <person name="Sperschneider J."/>
            <person name="Matny O."/>
            <person name="Nguyen-Phuc H."/>
            <person name="Mago R."/>
            <person name="Raley C."/>
            <person name="Miller M.E."/>
            <person name="Silverstein K.A.T."/>
            <person name="Henningsen E."/>
            <person name="Hirsch C.D."/>
            <person name="Visser B."/>
            <person name="Pretorius Z.A."/>
            <person name="Steffenson B.J."/>
            <person name="Schwessinger B."/>
            <person name="Dodds P.N."/>
            <person name="Figueroa M."/>
        </authorList>
    </citation>
    <scope>NUCLEOTIDE SEQUENCE [LARGE SCALE GENOMIC DNA]</scope>
    <source>
        <strain evidence="2">21-0</strain>
    </source>
</reference>
<gene>
    <name evidence="2" type="ORF">PGT21_003553</name>
</gene>
<name>A0A5B0PP58_PUCGR</name>
<sequence>MQMTQECNRSPTGNLWATSNPNVIDSVHDIAETLSGQNDTASDEAYFRQAVRNTTSSLVASNAGNQVNKPLSRISQSKTPDRA</sequence>
<dbReference type="Proteomes" id="UP000324748">
    <property type="component" value="Unassembled WGS sequence"/>
</dbReference>
<proteinExistence type="predicted"/>
<accession>A0A5B0PP58</accession>
<evidence type="ECO:0000313" key="3">
    <source>
        <dbReference type="Proteomes" id="UP000324748"/>
    </source>
</evidence>
<organism evidence="2 3">
    <name type="scientific">Puccinia graminis f. sp. tritici</name>
    <dbReference type="NCBI Taxonomy" id="56615"/>
    <lineage>
        <taxon>Eukaryota</taxon>
        <taxon>Fungi</taxon>
        <taxon>Dikarya</taxon>
        <taxon>Basidiomycota</taxon>
        <taxon>Pucciniomycotina</taxon>
        <taxon>Pucciniomycetes</taxon>
        <taxon>Pucciniales</taxon>
        <taxon>Pucciniaceae</taxon>
        <taxon>Puccinia</taxon>
    </lineage>
</organism>
<keyword evidence="3" id="KW-1185">Reference proteome</keyword>
<evidence type="ECO:0000256" key="1">
    <source>
        <dbReference type="SAM" id="MobiDB-lite"/>
    </source>
</evidence>
<comment type="caution">
    <text evidence="2">The sequence shown here is derived from an EMBL/GenBank/DDBJ whole genome shotgun (WGS) entry which is preliminary data.</text>
</comment>
<protein>
    <submittedName>
        <fullName evidence="2">Uncharacterized protein</fullName>
    </submittedName>
</protein>
<feature type="region of interest" description="Disordered" evidence="1">
    <location>
        <begin position="1"/>
        <end position="20"/>
    </location>
</feature>
<evidence type="ECO:0000313" key="2">
    <source>
        <dbReference type="EMBL" id="KAA1103001.1"/>
    </source>
</evidence>